<protein>
    <recommendedName>
        <fullName evidence="5">DNA transfer protein p32</fullName>
    </recommendedName>
</protein>
<keyword evidence="1" id="KW-0732">Signal</keyword>
<sequence>MVAAAIGVGAATGLAGAAVSSSAASSAADTQADAANRAADLQNQQWQQTQANLKPYLQLGTSAISPLLAAMGYNVTQNGDGSYSFNGTNPNNPLQQTFSYGAFTAPTAAQAQATPGYQFTLGQGLKSVQNSAAARGLGTSGAALKGASNYATGLADSTYNDVFNRALSAYNANFGTAQGVFNTNYNTAANNVNRLTGLVNSGQNAAATNGSLGAATAGNIGNTLTSGANAIASGTVGSSNALTNALSGIGSNALTYGLLTNNAGGNGSTGAIGIPGWTPAGS</sequence>
<feature type="signal peptide" evidence="1">
    <location>
        <begin position="1"/>
        <end position="17"/>
    </location>
</feature>
<comment type="caution">
    <text evidence="3">The sequence shown here is derived from an EMBL/GenBank/DDBJ whole genome shotgun (WGS) entry which is preliminary data.</text>
</comment>
<dbReference type="EMBL" id="JPGG01000018">
    <property type="protein sequence ID" value="KGC10040.1"/>
    <property type="molecule type" value="Genomic_DNA"/>
</dbReference>
<dbReference type="RefSeq" id="WP_144417710.1">
    <property type="nucleotide sequence ID" value="NZ_CADEVY010000006.1"/>
</dbReference>
<dbReference type="EMBL" id="JPGG01000018">
    <property type="protein sequence ID" value="KGC09554.1"/>
    <property type="molecule type" value="Genomic_DNA"/>
</dbReference>
<accession>A0AAW3ETT9</accession>
<reference evidence="3 4" key="1">
    <citation type="submission" date="2014-04" db="EMBL/GenBank/DDBJ databases">
        <authorList>
            <person name="Bishop-Lilly K.A."/>
            <person name="Broomall S.M."/>
            <person name="Chain P.S."/>
            <person name="Chertkov O."/>
            <person name="Coyne S.R."/>
            <person name="Daligault H.E."/>
            <person name="Davenport K.W."/>
            <person name="Erkkila T."/>
            <person name="Frey K.G."/>
            <person name="Gibbons H.S."/>
            <person name="Gu W."/>
            <person name="Jaissle J."/>
            <person name="Johnson S.L."/>
            <person name="Koroleva G.I."/>
            <person name="Ladner J.T."/>
            <person name="Lo C.-C."/>
            <person name="Minogue T.D."/>
            <person name="Munk C."/>
            <person name="Palacios G.F."/>
            <person name="Redden C.L."/>
            <person name="Rosenzweig C.N."/>
            <person name="Scholz M.B."/>
            <person name="Teshima H."/>
            <person name="Xu Y."/>
        </authorList>
    </citation>
    <scope>NUCLEOTIDE SEQUENCE [LARGE SCALE GENOMIC DNA]</scope>
    <source>
        <strain evidence="4">gladioli</strain>
        <strain evidence="3">Gladioli</strain>
    </source>
</reference>
<proteinExistence type="predicted"/>
<name>A0AAW3ETT9_BURGA</name>
<evidence type="ECO:0000256" key="1">
    <source>
        <dbReference type="SAM" id="SignalP"/>
    </source>
</evidence>
<evidence type="ECO:0008006" key="5">
    <source>
        <dbReference type="Google" id="ProtNLM"/>
    </source>
</evidence>
<dbReference type="AlphaFoldDB" id="A0AAW3ETT9"/>
<dbReference type="Proteomes" id="UP000029590">
    <property type="component" value="Unassembled WGS sequence"/>
</dbReference>
<organism evidence="3 4">
    <name type="scientific">Burkholderia gladioli</name>
    <name type="common">Pseudomonas marginata</name>
    <name type="synonym">Phytomonas marginata</name>
    <dbReference type="NCBI Taxonomy" id="28095"/>
    <lineage>
        <taxon>Bacteria</taxon>
        <taxon>Pseudomonadati</taxon>
        <taxon>Pseudomonadota</taxon>
        <taxon>Betaproteobacteria</taxon>
        <taxon>Burkholderiales</taxon>
        <taxon>Burkholderiaceae</taxon>
        <taxon>Burkholderia</taxon>
    </lineage>
</organism>
<gene>
    <name evidence="3" type="ORF">DM48_5782</name>
    <name evidence="2" type="ORF">DM48_5834</name>
</gene>
<feature type="chain" id="PRO_5043295298" description="DNA transfer protein p32" evidence="1">
    <location>
        <begin position="18"/>
        <end position="282"/>
    </location>
</feature>
<evidence type="ECO:0000313" key="4">
    <source>
        <dbReference type="Proteomes" id="UP000029590"/>
    </source>
</evidence>
<evidence type="ECO:0000313" key="2">
    <source>
        <dbReference type="EMBL" id="KGC09554.1"/>
    </source>
</evidence>
<evidence type="ECO:0000313" key="3">
    <source>
        <dbReference type="EMBL" id="KGC10040.1"/>
    </source>
</evidence>
<dbReference type="KEGG" id="bgo:BM43_3062"/>